<dbReference type="GO" id="GO:0016020">
    <property type="term" value="C:membrane"/>
    <property type="evidence" value="ECO:0007669"/>
    <property type="project" value="TreeGrafter"/>
</dbReference>
<dbReference type="OrthoDB" id="9779233at2"/>
<dbReference type="Pfam" id="PF06966">
    <property type="entry name" value="DUF1295"/>
    <property type="match status" value="1"/>
</dbReference>
<dbReference type="Proteomes" id="UP000309668">
    <property type="component" value="Unassembled WGS sequence"/>
</dbReference>
<name>A0A5S3P830_9SPHN</name>
<dbReference type="PROSITE" id="PS50244">
    <property type="entry name" value="S5A_REDUCTASE"/>
    <property type="match status" value="1"/>
</dbReference>
<dbReference type="PANTHER" id="PTHR32251">
    <property type="entry name" value="3-OXO-5-ALPHA-STEROID 4-DEHYDROGENASE"/>
    <property type="match status" value="1"/>
</dbReference>
<comment type="caution">
    <text evidence="2">The sequence shown here is derived from an EMBL/GenBank/DDBJ whole genome shotgun (WGS) entry which is preliminary data.</text>
</comment>
<proteinExistence type="predicted"/>
<evidence type="ECO:0000313" key="3">
    <source>
        <dbReference type="Proteomes" id="UP000309668"/>
    </source>
</evidence>
<feature type="transmembrane region" description="Helical" evidence="1">
    <location>
        <begin position="57"/>
        <end position="77"/>
    </location>
</feature>
<feature type="transmembrane region" description="Helical" evidence="1">
    <location>
        <begin position="31"/>
        <end position="51"/>
    </location>
</feature>
<feature type="transmembrane region" description="Helical" evidence="1">
    <location>
        <begin position="190"/>
        <end position="210"/>
    </location>
</feature>
<dbReference type="AlphaFoldDB" id="A0A5S3P830"/>
<reference evidence="2 3" key="1">
    <citation type="submission" date="2019-05" db="EMBL/GenBank/DDBJ databases">
        <title>Erythrobacter marisflavi sp. nov., isolated from isolated from water of an estuary environment.</title>
        <authorList>
            <person name="Yoon J.-H."/>
        </authorList>
    </citation>
    <scope>NUCLEOTIDE SEQUENCE [LARGE SCALE GENOMIC DNA]</scope>
    <source>
        <strain evidence="2 3">KEM-5</strain>
    </source>
</reference>
<keyword evidence="1" id="KW-1133">Transmembrane helix</keyword>
<keyword evidence="3" id="KW-1185">Reference proteome</keyword>
<feature type="transmembrane region" description="Helical" evidence="1">
    <location>
        <begin position="98"/>
        <end position="121"/>
    </location>
</feature>
<dbReference type="EMBL" id="VCAO01000003">
    <property type="protein sequence ID" value="TMM48403.1"/>
    <property type="molecule type" value="Genomic_DNA"/>
</dbReference>
<dbReference type="InterPro" id="IPR010721">
    <property type="entry name" value="UstE-like"/>
</dbReference>
<keyword evidence="1" id="KW-0812">Transmembrane</keyword>
<feature type="transmembrane region" description="Helical" evidence="1">
    <location>
        <begin position="6"/>
        <end position="24"/>
    </location>
</feature>
<evidence type="ECO:0000256" key="1">
    <source>
        <dbReference type="SAM" id="Phobius"/>
    </source>
</evidence>
<dbReference type="PANTHER" id="PTHR32251:SF17">
    <property type="entry name" value="STEROID 5-ALPHA REDUCTASE C-TERMINAL DOMAIN-CONTAINING PROTEIN"/>
    <property type="match status" value="1"/>
</dbReference>
<organism evidence="2 3">
    <name type="scientific">Qipengyuania marisflavi</name>
    <dbReference type="NCBI Taxonomy" id="2486356"/>
    <lineage>
        <taxon>Bacteria</taxon>
        <taxon>Pseudomonadati</taxon>
        <taxon>Pseudomonadota</taxon>
        <taxon>Alphaproteobacteria</taxon>
        <taxon>Sphingomonadales</taxon>
        <taxon>Erythrobacteraceae</taxon>
        <taxon>Qipengyuania</taxon>
    </lineage>
</organism>
<feature type="transmembrane region" description="Helical" evidence="1">
    <location>
        <begin position="141"/>
        <end position="158"/>
    </location>
</feature>
<protein>
    <submittedName>
        <fullName evidence="2">DUF1295 domain-containing protein</fullName>
    </submittedName>
</protein>
<keyword evidence="1" id="KW-0472">Membrane</keyword>
<dbReference type="RefSeq" id="WP_138618048.1">
    <property type="nucleotide sequence ID" value="NZ_VCAO01000003.1"/>
</dbReference>
<accession>A0A5S3P830</accession>
<evidence type="ECO:0000313" key="2">
    <source>
        <dbReference type="EMBL" id="TMM48403.1"/>
    </source>
</evidence>
<sequence length="267" mass="29818">MIEALIGNAVILLGLVLLLWVISLQVNDVSFIDAFWGGGMALLALVSWLRLKQPGPLATLLMAMTVIWGLRLAIHLLRRWRAEGEDKRYERMLRKDRAKGRFGWAALTKVFLGQAVLLFIVSSPAQYGILEAGTFEPISGLAITGFALWCVGIFFEWVGDWQLARFKADPANAGQVMDRGLWRYTRHPNYFGDACVWWGIWIAACSAGWWVAAFTIIGALFLTFTLMKWSGAALLEKGMAKSRAGYADYQQRTSAFFPRPPRAAPQG</sequence>
<gene>
    <name evidence="2" type="ORF">FEV51_09020</name>
</gene>
<dbReference type="Gene3D" id="1.20.120.1630">
    <property type="match status" value="1"/>
</dbReference>